<dbReference type="STRING" id="1069081.SAMN05660197_1237"/>
<dbReference type="PIRSF" id="PIRSF026508">
    <property type="entry name" value="TelA"/>
    <property type="match status" value="1"/>
</dbReference>
<proteinExistence type="inferred from homology"/>
<dbReference type="PANTHER" id="PTHR38432">
    <property type="entry name" value="TELA-LIKE PROTEIN SAOUHSC_01408"/>
    <property type="match status" value="1"/>
</dbReference>
<dbReference type="PANTHER" id="PTHR38432:SF1">
    <property type="entry name" value="TELA-LIKE PROTEIN SAOUHSC_01408"/>
    <property type="match status" value="1"/>
</dbReference>
<evidence type="ECO:0000313" key="5">
    <source>
        <dbReference type="Proteomes" id="UP000192602"/>
    </source>
</evidence>
<dbReference type="EMBL" id="FWWZ01000001">
    <property type="protein sequence ID" value="SMC09429.1"/>
    <property type="molecule type" value="Genomic_DNA"/>
</dbReference>
<evidence type="ECO:0000256" key="2">
    <source>
        <dbReference type="PIRNR" id="PIRNR026508"/>
    </source>
</evidence>
<evidence type="ECO:0000313" key="4">
    <source>
        <dbReference type="EMBL" id="SMC09429.1"/>
    </source>
</evidence>
<keyword evidence="5" id="KW-1185">Reference proteome</keyword>
<dbReference type="InterPro" id="IPR008863">
    <property type="entry name" value="Toxic_anion-R_TelA"/>
</dbReference>
<dbReference type="AlphaFoldDB" id="A0A1W1WT97"/>
<reference evidence="5" key="1">
    <citation type="submission" date="2017-04" db="EMBL/GenBank/DDBJ databases">
        <authorList>
            <person name="Varghese N."/>
            <person name="Submissions S."/>
        </authorList>
    </citation>
    <scope>NUCLEOTIDE SEQUENCE [LARGE SCALE GENOMIC DNA]</scope>
    <source>
        <strain evidence="5">DSM 16512</strain>
    </source>
</reference>
<feature type="coiled-coil region" evidence="3">
    <location>
        <begin position="114"/>
        <end position="227"/>
    </location>
</feature>
<keyword evidence="3" id="KW-0175">Coiled coil</keyword>
<organism evidence="4 5">
    <name type="scientific">Nitratiruptor tergarcus DSM 16512</name>
    <dbReference type="NCBI Taxonomy" id="1069081"/>
    <lineage>
        <taxon>Bacteria</taxon>
        <taxon>Pseudomonadati</taxon>
        <taxon>Campylobacterota</taxon>
        <taxon>Epsilonproteobacteria</taxon>
        <taxon>Nautiliales</taxon>
        <taxon>Nitratiruptoraceae</taxon>
        <taxon>Nitratiruptor</taxon>
    </lineage>
</organism>
<dbReference type="OrthoDB" id="9768858at2"/>
<accession>A0A1W1WT97</accession>
<comment type="similarity">
    <text evidence="1 2">Belongs to the TelA family.</text>
</comment>
<name>A0A1W1WT97_9BACT</name>
<dbReference type="RefSeq" id="WP_084275657.1">
    <property type="nucleotide sequence ID" value="NZ_AP026671.1"/>
</dbReference>
<protein>
    <submittedName>
        <fullName evidence="4">Uncharacterized conserved protein YaaN involved in tellurite resistance</fullName>
    </submittedName>
</protein>
<feature type="coiled-coil region" evidence="3">
    <location>
        <begin position="333"/>
        <end position="367"/>
    </location>
</feature>
<gene>
    <name evidence="4" type="ORF">SAMN05660197_1237</name>
</gene>
<dbReference type="Pfam" id="PF05816">
    <property type="entry name" value="TelA"/>
    <property type="match status" value="1"/>
</dbReference>
<evidence type="ECO:0000256" key="3">
    <source>
        <dbReference type="SAM" id="Coils"/>
    </source>
</evidence>
<sequence length="372" mass="42876">MQKDIKEKIEHEIVKQDSAILPPLEESEQKIIEDLKKSLDFTNRNAVITFGVEAQEKLDEISSAMIEGVKNRDLEEAGETLNKMVLTLRGFNVENLKDKELPWWKKLLGFTSPIVETLQQYEEVKDQIELIANDLEKHKAKLMQDMVALEKLYEANLDYFRKLELYIKAGEEKIKELDEKIIPEFEKKAKEGELIDAQNLREIKEFRDELERRVHDLKLSRQVAMQALPSIRLIQENDKALINKITSTLVNTIPLWRNQLAQVVTVYRSRGAAKSLKASADLTNELLEKNAEALKMANKEVKEQVERGVFDIESIKKANKTLIETLHESMQIADEGKKQRELAAKELQKLESELKSALIEMKKKKEADNGTL</sequence>
<evidence type="ECO:0000256" key="1">
    <source>
        <dbReference type="ARBA" id="ARBA00005541"/>
    </source>
</evidence>
<dbReference type="Proteomes" id="UP000192602">
    <property type="component" value="Unassembled WGS sequence"/>
</dbReference>